<dbReference type="Pfam" id="PF03683">
    <property type="entry name" value="UPF0175"/>
    <property type="match status" value="1"/>
</dbReference>
<evidence type="ECO:0000313" key="3">
    <source>
        <dbReference type="Proteomes" id="UP001171945"/>
    </source>
</evidence>
<dbReference type="InterPro" id="IPR005368">
    <property type="entry name" value="UPF0175"/>
</dbReference>
<reference evidence="2" key="1">
    <citation type="submission" date="2023-06" db="EMBL/GenBank/DDBJ databases">
        <title>Uncultivated large filamentous bacteria from sulfidic sediments reveal new species and different genomic features in energy metabolism and defense.</title>
        <authorList>
            <person name="Fonseca A."/>
        </authorList>
    </citation>
    <scope>NUCLEOTIDE SEQUENCE</scope>
    <source>
        <strain evidence="2">HSG4</strain>
    </source>
</reference>
<evidence type="ECO:0000313" key="2">
    <source>
        <dbReference type="EMBL" id="MDM8562887.1"/>
    </source>
</evidence>
<gene>
    <name evidence="2" type="ORF">QUF54_05985</name>
</gene>
<dbReference type="PANTHER" id="PTHR37525">
    <property type="entry name" value="UPF0175 PROTEIN SSL1255"/>
    <property type="match status" value="1"/>
</dbReference>
<proteinExistence type="inferred from homology"/>
<keyword evidence="3" id="KW-1185">Reference proteome</keyword>
<feature type="non-terminal residue" evidence="2">
    <location>
        <position position="1"/>
    </location>
</feature>
<comment type="similarity">
    <text evidence="1">Belongs to the UPF0175 family.</text>
</comment>
<dbReference type="Proteomes" id="UP001171945">
    <property type="component" value="Unassembled WGS sequence"/>
</dbReference>
<dbReference type="PANTHER" id="PTHR37525:SF1">
    <property type="entry name" value="UPF0175 PROTEIN SSL1255"/>
    <property type="match status" value="1"/>
</dbReference>
<dbReference type="EMBL" id="JAUCGM010000335">
    <property type="protein sequence ID" value="MDM8562887.1"/>
    <property type="molecule type" value="Genomic_DNA"/>
</dbReference>
<accession>A0ABT7VTH5</accession>
<sequence>FFKEKTWFLRYFNLKYIFTTRFNMSSIQLTIDLPQDAFSILRTHPDGFIKEMRLAAAIKWFEIGKISQAKAAELADVNRQQFINALSRFQVSPIQMAEELTAEFLADD</sequence>
<evidence type="ECO:0000256" key="1">
    <source>
        <dbReference type="ARBA" id="ARBA00005651"/>
    </source>
</evidence>
<organism evidence="2 3">
    <name type="scientific">Candidatus Marithioploca araucensis</name>
    <dbReference type="NCBI Taxonomy" id="70273"/>
    <lineage>
        <taxon>Bacteria</taxon>
        <taxon>Pseudomonadati</taxon>
        <taxon>Pseudomonadota</taxon>
        <taxon>Gammaproteobacteria</taxon>
        <taxon>Thiotrichales</taxon>
        <taxon>Thiotrichaceae</taxon>
        <taxon>Candidatus Marithioploca</taxon>
    </lineage>
</organism>
<name>A0ABT7VTH5_9GAMM</name>
<dbReference type="InterPro" id="IPR052264">
    <property type="entry name" value="UPF0175_domain"/>
</dbReference>
<protein>
    <submittedName>
        <fullName evidence="2">UPF0175 family protein</fullName>
    </submittedName>
</protein>
<comment type="caution">
    <text evidence="2">The sequence shown here is derived from an EMBL/GenBank/DDBJ whole genome shotgun (WGS) entry which is preliminary data.</text>
</comment>